<dbReference type="EMBL" id="SGJP01000011">
    <property type="protein sequence ID" value="NFA60094.1"/>
    <property type="molecule type" value="Genomic_DNA"/>
</dbReference>
<proteinExistence type="predicted"/>
<organism evidence="1 2">
    <name type="scientific">Clostridium botulinum</name>
    <dbReference type="NCBI Taxonomy" id="1491"/>
    <lineage>
        <taxon>Bacteria</taxon>
        <taxon>Bacillati</taxon>
        <taxon>Bacillota</taxon>
        <taxon>Clostridia</taxon>
        <taxon>Eubacteriales</taxon>
        <taxon>Clostridiaceae</taxon>
        <taxon>Clostridium</taxon>
    </lineage>
</organism>
<comment type="caution">
    <text evidence="1">The sequence shown here is derived from an EMBL/GenBank/DDBJ whole genome shotgun (WGS) entry which is preliminary data.</text>
</comment>
<sequence>MEKPKYQNYRVCYENGNKVTGKEIYELYKYCDCQSCKNRATLKREPANRATATTKDISKVDEVAEFLKNWTCEDEKRNLEIAYFQF</sequence>
<dbReference type="AlphaFoldDB" id="A0A6M0SXT5"/>
<protein>
    <submittedName>
        <fullName evidence="1">Uncharacterized protein</fullName>
    </submittedName>
</protein>
<name>A0A6M0SXT5_CLOBO</name>
<evidence type="ECO:0000313" key="2">
    <source>
        <dbReference type="Proteomes" id="UP000473089"/>
    </source>
</evidence>
<accession>A0A6M0SXT5</accession>
<reference evidence="1 2" key="1">
    <citation type="submission" date="2019-02" db="EMBL/GenBank/DDBJ databases">
        <title>Genome sequencing of Clostridium botulinum clinical isolates.</title>
        <authorList>
            <person name="Brunt J."/>
            <person name="Van Vliet A.H.M."/>
            <person name="Stringer S.C."/>
            <person name="Grant K.A."/>
            <person name="Carter A.C."/>
            <person name="Peck M.W."/>
        </authorList>
    </citation>
    <scope>NUCLEOTIDE SEQUENCE [LARGE SCALE GENOMIC DNA]</scope>
    <source>
        <strain evidence="1 2">R1125/03</strain>
    </source>
</reference>
<evidence type="ECO:0000313" key="1">
    <source>
        <dbReference type="EMBL" id="NFA60094.1"/>
    </source>
</evidence>
<dbReference type="Proteomes" id="UP000473089">
    <property type="component" value="Unassembled WGS sequence"/>
</dbReference>
<gene>
    <name evidence="1" type="ORF">EXM42_06715</name>
</gene>